<dbReference type="AlphaFoldDB" id="A0A0H5NRU9"/>
<proteinExistence type="predicted"/>
<name>A0A0H5NRU9_NOCFR</name>
<dbReference type="KEGG" id="nfr:ERS450000_02586"/>
<accession>A0A0H5NRU9</accession>
<dbReference type="RefSeq" id="WP_060592721.1">
    <property type="nucleotide sequence ID" value="NZ_CP031418.1"/>
</dbReference>
<sequence>MPDTFNSSTKANADATLPPLTASLRKLWSDATPYGARVDPGPAWRALLDVVHDLEQRVIDLEG</sequence>
<gene>
    <name evidence="1" type="ORF">ERS450000_02586</name>
</gene>
<protein>
    <submittedName>
        <fullName evidence="1">Uncharacterized protein</fullName>
    </submittedName>
</protein>
<dbReference type="Proteomes" id="UP000057820">
    <property type="component" value="Chromosome 1"/>
</dbReference>
<organism evidence="1 2">
    <name type="scientific">Nocardia farcinica</name>
    <dbReference type="NCBI Taxonomy" id="37329"/>
    <lineage>
        <taxon>Bacteria</taxon>
        <taxon>Bacillati</taxon>
        <taxon>Actinomycetota</taxon>
        <taxon>Actinomycetes</taxon>
        <taxon>Mycobacteriales</taxon>
        <taxon>Nocardiaceae</taxon>
        <taxon>Nocardia</taxon>
    </lineage>
</organism>
<dbReference type="EMBL" id="LN868938">
    <property type="protein sequence ID" value="CRY77779.1"/>
    <property type="molecule type" value="Genomic_DNA"/>
</dbReference>
<evidence type="ECO:0000313" key="2">
    <source>
        <dbReference type="Proteomes" id="UP000057820"/>
    </source>
</evidence>
<evidence type="ECO:0000313" key="1">
    <source>
        <dbReference type="EMBL" id="CRY77779.1"/>
    </source>
</evidence>
<reference evidence="2" key="1">
    <citation type="submission" date="2015-03" db="EMBL/GenBank/DDBJ databases">
        <authorList>
            <consortium name="Pathogen Informatics"/>
        </authorList>
    </citation>
    <scope>NUCLEOTIDE SEQUENCE [LARGE SCALE GENOMIC DNA]</scope>
    <source>
        <strain evidence="2">NCTC11134</strain>
    </source>
</reference>